<proteinExistence type="predicted"/>
<evidence type="ECO:0000313" key="3">
    <source>
        <dbReference type="EMBL" id="KAI1884273.1"/>
    </source>
</evidence>
<keyword evidence="2" id="KW-0732">Signal</keyword>
<keyword evidence="1" id="KW-0175">Coiled coil</keyword>
<dbReference type="InterPro" id="IPR026614">
    <property type="entry name" value="ANGPTL8"/>
</dbReference>
<dbReference type="GO" id="GO:0019216">
    <property type="term" value="P:regulation of lipid metabolic process"/>
    <property type="evidence" value="ECO:0007669"/>
    <property type="project" value="InterPro"/>
</dbReference>
<sequence length="190" mass="21585">MRGSLPLLCVALWVMEACGAALKGPKRKSKLASVNDVNVLLYGVLQFGDTLNQVFQNTGHRMTQINTSLLNNEGALQQLKQDAVQATHEEEQLRDTLSHLQMQSAGLNMQAAQMRTMLQNVEEEEMELQNQVTSLEKTFERSAPNLRKLKDMVLQQSNALKALVGWMQEQRQILEDHEQQLTHMQRLTET</sequence>
<reference evidence="3" key="1">
    <citation type="submission" date="2021-01" db="EMBL/GenBank/DDBJ databases">
        <authorList>
            <person name="Zahm M."/>
            <person name="Roques C."/>
            <person name="Cabau C."/>
            <person name="Klopp C."/>
            <person name="Donnadieu C."/>
            <person name="Jouanno E."/>
            <person name="Lampietro C."/>
            <person name="Louis A."/>
            <person name="Herpin A."/>
            <person name="Echchiki A."/>
            <person name="Berthelot C."/>
            <person name="Parey E."/>
            <person name="Roest-Crollius H."/>
            <person name="Braasch I."/>
            <person name="Postlethwait J."/>
            <person name="Bobe J."/>
            <person name="Montfort J."/>
            <person name="Bouchez O."/>
            <person name="Begum T."/>
            <person name="Mejri S."/>
            <person name="Adams A."/>
            <person name="Chen W.-J."/>
            <person name="Guiguen Y."/>
        </authorList>
    </citation>
    <scope>NUCLEOTIDE SEQUENCE</scope>
    <source>
        <tissue evidence="3">Blood</tissue>
    </source>
</reference>
<protein>
    <submittedName>
        <fullName evidence="3">Uncharacterized protein</fullName>
    </submittedName>
</protein>
<dbReference type="Proteomes" id="UP000829720">
    <property type="component" value="Unassembled WGS sequence"/>
</dbReference>
<dbReference type="PANTHER" id="PTHR21463:SF0">
    <property type="entry name" value="ANGIOPOIETIN-LIKE PROTEIN 8"/>
    <property type="match status" value="1"/>
</dbReference>
<organism evidence="3 4">
    <name type="scientific">Albula goreensis</name>
    <dbReference type="NCBI Taxonomy" id="1534307"/>
    <lineage>
        <taxon>Eukaryota</taxon>
        <taxon>Metazoa</taxon>
        <taxon>Chordata</taxon>
        <taxon>Craniata</taxon>
        <taxon>Vertebrata</taxon>
        <taxon>Euteleostomi</taxon>
        <taxon>Actinopterygii</taxon>
        <taxon>Neopterygii</taxon>
        <taxon>Teleostei</taxon>
        <taxon>Albuliformes</taxon>
        <taxon>Albulidae</taxon>
        <taxon>Albula</taxon>
    </lineage>
</organism>
<feature type="chain" id="PRO_5035718588" evidence="2">
    <location>
        <begin position="20"/>
        <end position="190"/>
    </location>
</feature>
<evidence type="ECO:0000256" key="2">
    <source>
        <dbReference type="SAM" id="SignalP"/>
    </source>
</evidence>
<evidence type="ECO:0000313" key="4">
    <source>
        <dbReference type="Proteomes" id="UP000829720"/>
    </source>
</evidence>
<dbReference type="GO" id="GO:0070328">
    <property type="term" value="P:triglyceride homeostasis"/>
    <property type="evidence" value="ECO:0007669"/>
    <property type="project" value="InterPro"/>
</dbReference>
<keyword evidence="4" id="KW-1185">Reference proteome</keyword>
<name>A0A8T3CGT5_9TELE</name>
<dbReference type="OrthoDB" id="8951891at2759"/>
<feature type="coiled-coil region" evidence="1">
    <location>
        <begin position="76"/>
        <end position="138"/>
    </location>
</feature>
<gene>
    <name evidence="3" type="ORF">AGOR_G00224740</name>
</gene>
<accession>A0A8T3CGT5</accession>
<dbReference type="PANTHER" id="PTHR21463">
    <property type="entry name" value="ANGIOPOIETIN-LIKE PROTEIN 8"/>
    <property type="match status" value="1"/>
</dbReference>
<dbReference type="EMBL" id="JAERUA010000022">
    <property type="protein sequence ID" value="KAI1884273.1"/>
    <property type="molecule type" value="Genomic_DNA"/>
</dbReference>
<feature type="signal peptide" evidence="2">
    <location>
        <begin position="1"/>
        <end position="19"/>
    </location>
</feature>
<dbReference type="AlphaFoldDB" id="A0A8T3CGT5"/>
<evidence type="ECO:0000256" key="1">
    <source>
        <dbReference type="SAM" id="Coils"/>
    </source>
</evidence>
<comment type="caution">
    <text evidence="3">The sequence shown here is derived from an EMBL/GenBank/DDBJ whole genome shotgun (WGS) entry which is preliminary data.</text>
</comment>